<protein>
    <recommendedName>
        <fullName evidence="3">GIY-YIG domain-containing protein</fullName>
    </recommendedName>
</protein>
<organism evidence="1 2">
    <name type="scientific">Zophobas morio</name>
    <dbReference type="NCBI Taxonomy" id="2755281"/>
    <lineage>
        <taxon>Eukaryota</taxon>
        <taxon>Metazoa</taxon>
        <taxon>Ecdysozoa</taxon>
        <taxon>Arthropoda</taxon>
        <taxon>Hexapoda</taxon>
        <taxon>Insecta</taxon>
        <taxon>Pterygota</taxon>
        <taxon>Neoptera</taxon>
        <taxon>Endopterygota</taxon>
        <taxon>Coleoptera</taxon>
        <taxon>Polyphaga</taxon>
        <taxon>Cucujiformia</taxon>
        <taxon>Tenebrionidae</taxon>
        <taxon>Zophobas</taxon>
    </lineage>
</organism>
<proteinExistence type="predicted"/>
<gene>
    <name evidence="1" type="ORF">Zmor_011113</name>
</gene>
<evidence type="ECO:0000313" key="2">
    <source>
        <dbReference type="Proteomes" id="UP001168821"/>
    </source>
</evidence>
<keyword evidence="2" id="KW-1185">Reference proteome</keyword>
<comment type="caution">
    <text evidence="1">The sequence shown here is derived from an EMBL/GenBank/DDBJ whole genome shotgun (WGS) entry which is preliminary data.</text>
</comment>
<evidence type="ECO:0000313" key="1">
    <source>
        <dbReference type="EMBL" id="KAJ3659424.1"/>
    </source>
</evidence>
<name>A0AA38MKK2_9CUCU</name>
<dbReference type="AlphaFoldDB" id="A0AA38MKK2"/>
<dbReference type="Proteomes" id="UP001168821">
    <property type="component" value="Unassembled WGS sequence"/>
</dbReference>
<dbReference type="CDD" id="cd10442">
    <property type="entry name" value="GIY-YIG_PLEs"/>
    <property type="match status" value="1"/>
</dbReference>
<dbReference type="EMBL" id="JALNTZ010000003">
    <property type="protein sequence ID" value="KAJ3659424.1"/>
    <property type="molecule type" value="Genomic_DNA"/>
</dbReference>
<accession>A0AA38MKK2</accession>
<sequence length="205" mass="22929">MDTDNTSNRPTYLVSTANLPFIPQVTDHLAKILKRQTVETVFKPATNVAQILPSVKESRQALDCRGIYSITSSCGVKYIGETGWSIKIRIQEHKPCLKTGLVSHSAVAEQQLETGHTILFENSQVLSKASHFYERKIREAIEIHRCPHNHNRDNGYYLSNIWKPTLNAIVRLSPPTPPGAVQSATTVTVSPIYKKVTTTFLLPYS</sequence>
<evidence type="ECO:0008006" key="3">
    <source>
        <dbReference type="Google" id="ProtNLM"/>
    </source>
</evidence>
<reference evidence="1" key="1">
    <citation type="journal article" date="2023" name="G3 (Bethesda)">
        <title>Whole genome assemblies of Zophobas morio and Tenebrio molitor.</title>
        <authorList>
            <person name="Kaur S."/>
            <person name="Stinson S.A."/>
            <person name="diCenzo G.C."/>
        </authorList>
    </citation>
    <scope>NUCLEOTIDE SEQUENCE</scope>
    <source>
        <strain evidence="1">QUZm001</strain>
    </source>
</reference>